<dbReference type="EnsemblPlants" id="PNT65477">
    <property type="protein sequence ID" value="PNT65477"/>
    <property type="gene ID" value="BRADI_4g43102v3"/>
</dbReference>
<name>I1IUJ5_BRADI</name>
<keyword evidence="4" id="KW-1185">Reference proteome</keyword>
<reference evidence="2 3" key="1">
    <citation type="journal article" date="2010" name="Nature">
        <title>Genome sequencing and analysis of the model grass Brachypodium distachyon.</title>
        <authorList>
            <consortium name="International Brachypodium Initiative"/>
        </authorList>
    </citation>
    <scope>NUCLEOTIDE SEQUENCE [LARGE SCALE GENOMIC DNA]</scope>
    <source>
        <strain evidence="2 3">Bd21</strain>
    </source>
</reference>
<dbReference type="Gramene" id="PNT65477">
    <property type="protein sequence ID" value="PNT65477"/>
    <property type="gene ID" value="BRADI_4g43102v3"/>
</dbReference>
<gene>
    <name evidence="2" type="ORF">BRADI_4g43102v3</name>
</gene>
<dbReference type="AlphaFoldDB" id="I1IUJ5"/>
<accession>I1IUJ5</accession>
<protein>
    <submittedName>
        <fullName evidence="2 3">Uncharacterized protein</fullName>
    </submittedName>
</protein>
<dbReference type="InParanoid" id="I1IUJ5"/>
<evidence type="ECO:0000256" key="1">
    <source>
        <dbReference type="SAM" id="MobiDB-lite"/>
    </source>
</evidence>
<dbReference type="Proteomes" id="UP000008810">
    <property type="component" value="Chromosome 4"/>
</dbReference>
<proteinExistence type="predicted"/>
<feature type="compositionally biased region" description="Low complexity" evidence="1">
    <location>
        <begin position="26"/>
        <end position="36"/>
    </location>
</feature>
<feature type="compositionally biased region" description="Polar residues" evidence="1">
    <location>
        <begin position="57"/>
        <end position="87"/>
    </location>
</feature>
<reference evidence="2" key="2">
    <citation type="submission" date="2017-06" db="EMBL/GenBank/DDBJ databases">
        <title>WGS assembly of Brachypodium distachyon.</title>
        <authorList>
            <consortium name="The International Brachypodium Initiative"/>
            <person name="Lucas S."/>
            <person name="Harmon-Smith M."/>
            <person name="Lail K."/>
            <person name="Tice H."/>
            <person name="Grimwood J."/>
            <person name="Bruce D."/>
            <person name="Barry K."/>
            <person name="Shu S."/>
            <person name="Lindquist E."/>
            <person name="Wang M."/>
            <person name="Pitluck S."/>
            <person name="Vogel J.P."/>
            <person name="Garvin D.F."/>
            <person name="Mockler T.C."/>
            <person name="Schmutz J."/>
            <person name="Rokhsar D."/>
            <person name="Bevan M.W."/>
        </authorList>
    </citation>
    <scope>NUCLEOTIDE SEQUENCE</scope>
    <source>
        <strain evidence="2">Bd21</strain>
    </source>
</reference>
<feature type="region of interest" description="Disordered" evidence="1">
    <location>
        <begin position="1"/>
        <end position="105"/>
    </location>
</feature>
<dbReference type="HOGENOM" id="CLU_1779998_0_0_1"/>
<dbReference type="EMBL" id="CM000883">
    <property type="protein sequence ID" value="PNT65477.1"/>
    <property type="molecule type" value="Genomic_DNA"/>
</dbReference>
<reference evidence="3" key="3">
    <citation type="submission" date="2018-08" db="UniProtKB">
        <authorList>
            <consortium name="EnsemblPlants"/>
        </authorList>
    </citation>
    <scope>IDENTIFICATION</scope>
    <source>
        <strain evidence="3">cv. Bd21</strain>
    </source>
</reference>
<sequence>MSSSGGMTGSGEDVQRGDSKSDDSSSDTSVSSATSGRGRRKGKGKTVSLRDFHSRQHGVQSAVSSPSRQTPTASPTQPRPNLNSSQEYPFLGALSGSAADPRQLDQQKAREELVLDDRVARLKALKISWKSSPGKAVQGWLLRTTG</sequence>
<feature type="compositionally biased region" description="Basic and acidic residues" evidence="1">
    <location>
        <begin position="13"/>
        <end position="23"/>
    </location>
</feature>
<organism evidence="3">
    <name type="scientific">Brachypodium distachyon</name>
    <name type="common">Purple false brome</name>
    <name type="synonym">Trachynia distachya</name>
    <dbReference type="NCBI Taxonomy" id="15368"/>
    <lineage>
        <taxon>Eukaryota</taxon>
        <taxon>Viridiplantae</taxon>
        <taxon>Streptophyta</taxon>
        <taxon>Embryophyta</taxon>
        <taxon>Tracheophyta</taxon>
        <taxon>Spermatophyta</taxon>
        <taxon>Magnoliopsida</taxon>
        <taxon>Liliopsida</taxon>
        <taxon>Poales</taxon>
        <taxon>Poaceae</taxon>
        <taxon>BOP clade</taxon>
        <taxon>Pooideae</taxon>
        <taxon>Stipodae</taxon>
        <taxon>Brachypodieae</taxon>
        <taxon>Brachypodium</taxon>
    </lineage>
</organism>
<evidence type="ECO:0000313" key="3">
    <source>
        <dbReference type="EnsemblPlants" id="PNT65477"/>
    </source>
</evidence>
<evidence type="ECO:0000313" key="2">
    <source>
        <dbReference type="EMBL" id="PNT65477.1"/>
    </source>
</evidence>
<evidence type="ECO:0000313" key="4">
    <source>
        <dbReference type="Proteomes" id="UP000008810"/>
    </source>
</evidence>